<evidence type="ECO:0000313" key="3">
    <source>
        <dbReference type="Proteomes" id="UP001262889"/>
    </source>
</evidence>
<evidence type="ECO:0000313" key="2">
    <source>
        <dbReference type="EMBL" id="MDT0644377.1"/>
    </source>
</evidence>
<evidence type="ECO:0000256" key="1">
    <source>
        <dbReference type="SAM" id="Phobius"/>
    </source>
</evidence>
<protein>
    <recommendedName>
        <fullName evidence="4">Ycf36</fullName>
    </recommendedName>
</protein>
<keyword evidence="1" id="KW-0472">Membrane</keyword>
<organism evidence="2 3">
    <name type="scientific">Autumnicola tepida</name>
    <dbReference type="NCBI Taxonomy" id="3075595"/>
    <lineage>
        <taxon>Bacteria</taxon>
        <taxon>Pseudomonadati</taxon>
        <taxon>Bacteroidota</taxon>
        <taxon>Flavobacteriia</taxon>
        <taxon>Flavobacteriales</taxon>
        <taxon>Flavobacteriaceae</taxon>
        <taxon>Autumnicola</taxon>
    </lineage>
</organism>
<accession>A0ABU3CDF5</accession>
<dbReference type="Proteomes" id="UP001262889">
    <property type="component" value="Unassembled WGS sequence"/>
</dbReference>
<comment type="caution">
    <text evidence="2">The sequence shown here is derived from an EMBL/GenBank/DDBJ whole genome shotgun (WGS) entry which is preliminary data.</text>
</comment>
<reference evidence="2 3" key="1">
    <citation type="submission" date="2023-09" db="EMBL/GenBank/DDBJ databases">
        <authorList>
            <person name="Rey-Velasco X."/>
        </authorList>
    </citation>
    <scope>NUCLEOTIDE SEQUENCE [LARGE SCALE GENOMIC DNA]</scope>
    <source>
        <strain evidence="2 3">F363</strain>
    </source>
</reference>
<sequence length="181" mass="21727">MFRGEVLITSSEEKLLIKWYRKPIFRKITREEILIKDIIRWKYISGNRGPDKFIIIEQNGKRHSFRPALFPPTRDMKQELSKGFDEMMREFNKNTSREKLKEKIYSSSYLHQLKLKKKKLSILLYILGSAGLLILAIMFFTPEKNKDFLSILFIFLFLFILFSTFLRKSLKMEEKQLLTFN</sequence>
<name>A0ABU3CDF5_9FLAO</name>
<feature type="transmembrane region" description="Helical" evidence="1">
    <location>
        <begin position="122"/>
        <end position="142"/>
    </location>
</feature>
<dbReference type="RefSeq" id="WP_311535993.1">
    <property type="nucleotide sequence ID" value="NZ_JAVRHQ010000025.1"/>
</dbReference>
<feature type="transmembrane region" description="Helical" evidence="1">
    <location>
        <begin position="148"/>
        <end position="166"/>
    </location>
</feature>
<evidence type="ECO:0008006" key="4">
    <source>
        <dbReference type="Google" id="ProtNLM"/>
    </source>
</evidence>
<keyword evidence="1" id="KW-1133">Transmembrane helix</keyword>
<dbReference type="EMBL" id="JAVRHQ010000025">
    <property type="protein sequence ID" value="MDT0644377.1"/>
    <property type="molecule type" value="Genomic_DNA"/>
</dbReference>
<keyword evidence="1" id="KW-0812">Transmembrane</keyword>
<gene>
    <name evidence="2" type="ORF">RM553_16180</name>
</gene>
<proteinExistence type="predicted"/>
<keyword evidence="3" id="KW-1185">Reference proteome</keyword>